<keyword evidence="2" id="KW-1185">Reference proteome</keyword>
<organism evidence="1 2">
    <name type="scientific">Flavobacterium chungangense</name>
    <dbReference type="NCBI Taxonomy" id="554283"/>
    <lineage>
        <taxon>Bacteria</taxon>
        <taxon>Pseudomonadati</taxon>
        <taxon>Bacteroidota</taxon>
        <taxon>Flavobacteriia</taxon>
        <taxon>Flavobacteriales</taxon>
        <taxon>Flavobacteriaceae</taxon>
        <taxon>Flavobacterium</taxon>
    </lineage>
</organism>
<evidence type="ECO:0000313" key="2">
    <source>
        <dbReference type="Proteomes" id="UP000556700"/>
    </source>
</evidence>
<accession>A0A6V6ZDL7</accession>
<sequence>MIFCIDNYSNPKEIVVYDSIDQITNMIEWQDILDKGIINIDADGNIYEWDDYKKSEYGRIYGYSMKVVGTNTDLANKCFLTYEKQNRPTEFLLEE</sequence>
<comment type="caution">
    <text evidence="1">The sequence shown here is derived from an EMBL/GenBank/DDBJ whole genome shotgun (WGS) entry which is preliminary data.</text>
</comment>
<reference evidence="1 2" key="1">
    <citation type="submission" date="2020-06" db="EMBL/GenBank/DDBJ databases">
        <authorList>
            <person name="Criscuolo A."/>
        </authorList>
    </citation>
    <scope>NUCLEOTIDE SEQUENCE [LARGE SCALE GENOMIC DNA]</scope>
    <source>
        <strain evidence="2">CIP 110025</strain>
    </source>
</reference>
<dbReference type="RefSeq" id="WP_031453717.1">
    <property type="nucleotide sequence ID" value="NZ_CAIJDO010000329.1"/>
</dbReference>
<dbReference type="Proteomes" id="UP000556700">
    <property type="component" value="Unassembled WGS sequence"/>
</dbReference>
<protein>
    <submittedName>
        <fullName evidence="1">Uncharacterized protein</fullName>
    </submittedName>
</protein>
<name>A0A6V6ZDL7_9FLAO</name>
<evidence type="ECO:0000313" key="1">
    <source>
        <dbReference type="EMBL" id="CAD0009893.1"/>
    </source>
</evidence>
<dbReference type="EMBL" id="CAIJDO010000329">
    <property type="protein sequence ID" value="CAD0009893.1"/>
    <property type="molecule type" value="Genomic_DNA"/>
</dbReference>
<proteinExistence type="predicted"/>
<dbReference type="AlphaFoldDB" id="A0A6V6ZDL7"/>
<gene>
    <name evidence="1" type="ORF">FLACHUCJ7_04533</name>
</gene>